<proteinExistence type="predicted"/>
<dbReference type="RefSeq" id="WP_037046183.1">
    <property type="nucleotide sequence ID" value="NZ_BAAAUZ010000042.1"/>
</dbReference>
<dbReference type="EMBL" id="BSFQ01000008">
    <property type="protein sequence ID" value="GLL11353.1"/>
    <property type="molecule type" value="Genomic_DNA"/>
</dbReference>
<reference evidence="1" key="2">
    <citation type="submission" date="2023-01" db="EMBL/GenBank/DDBJ databases">
        <authorList>
            <person name="Sun Q."/>
            <person name="Evtushenko L."/>
        </authorList>
    </citation>
    <scope>NUCLEOTIDE SEQUENCE</scope>
    <source>
        <strain evidence="1">VKM Ac-1069</strain>
    </source>
</reference>
<dbReference type="Proteomes" id="UP001143463">
    <property type="component" value="Unassembled WGS sequence"/>
</dbReference>
<gene>
    <name evidence="1" type="ORF">GCM10017577_24940</name>
</gene>
<dbReference type="AlphaFoldDB" id="A0A9W6NW80"/>
<comment type="caution">
    <text evidence="1">The sequence shown here is derived from an EMBL/GenBank/DDBJ whole genome shotgun (WGS) entry which is preliminary data.</text>
</comment>
<organism evidence="1 2">
    <name type="scientific">Pseudonocardia halophobica</name>
    <dbReference type="NCBI Taxonomy" id="29401"/>
    <lineage>
        <taxon>Bacteria</taxon>
        <taxon>Bacillati</taxon>
        <taxon>Actinomycetota</taxon>
        <taxon>Actinomycetes</taxon>
        <taxon>Pseudonocardiales</taxon>
        <taxon>Pseudonocardiaceae</taxon>
        <taxon>Pseudonocardia</taxon>
    </lineage>
</organism>
<evidence type="ECO:0000313" key="2">
    <source>
        <dbReference type="Proteomes" id="UP001143463"/>
    </source>
</evidence>
<keyword evidence="2" id="KW-1185">Reference proteome</keyword>
<accession>A0A9W6NW80</accession>
<reference evidence="1" key="1">
    <citation type="journal article" date="2014" name="Int. J. Syst. Evol. Microbiol.">
        <title>Complete genome sequence of Corynebacterium casei LMG S-19264T (=DSM 44701T), isolated from a smear-ripened cheese.</title>
        <authorList>
            <consortium name="US DOE Joint Genome Institute (JGI-PGF)"/>
            <person name="Walter F."/>
            <person name="Albersmeier A."/>
            <person name="Kalinowski J."/>
            <person name="Ruckert C."/>
        </authorList>
    </citation>
    <scope>NUCLEOTIDE SEQUENCE</scope>
    <source>
        <strain evidence="1">VKM Ac-1069</strain>
    </source>
</reference>
<evidence type="ECO:0000313" key="1">
    <source>
        <dbReference type="EMBL" id="GLL11353.1"/>
    </source>
</evidence>
<protein>
    <submittedName>
        <fullName evidence="1">Uncharacterized protein</fullName>
    </submittedName>
</protein>
<sequence>MTRRTDWPAIRRTLQLLAQLDDDILIGPLYRRGQLAGIGTVADFRADLLALAVHPDTVGPLAWAALLRRQRGHPLYRRPVLPHRWPDDTRSPT</sequence>
<name>A0A9W6NW80_9PSEU</name>